<proteinExistence type="predicted"/>
<keyword evidence="2" id="KW-1185">Reference proteome</keyword>
<name>A0A9P7R4K4_9PEZI</name>
<accession>A0A9P7R4K4</accession>
<sequence>MLVDCWIQQFVGYPGPIKSPCHSSQADHTHGETVEFCGVAHASIGELDLYRLSGFPLLHVREAPSESDAVPMMVIVEFWGSCFHTGVGARSAQASIYSALFITHWKLDAQLLTITSCSGVKVISYHSTESIIQWGCLPTYRVIEVFRCSFHSRGQPR</sequence>
<organism evidence="1 2">
    <name type="scientific">Colletotrichum scovillei</name>
    <dbReference type="NCBI Taxonomy" id="1209932"/>
    <lineage>
        <taxon>Eukaryota</taxon>
        <taxon>Fungi</taxon>
        <taxon>Dikarya</taxon>
        <taxon>Ascomycota</taxon>
        <taxon>Pezizomycotina</taxon>
        <taxon>Sordariomycetes</taxon>
        <taxon>Hypocreomycetidae</taxon>
        <taxon>Glomerellales</taxon>
        <taxon>Glomerellaceae</taxon>
        <taxon>Colletotrichum</taxon>
        <taxon>Colletotrichum acutatum species complex</taxon>
    </lineage>
</organism>
<dbReference type="AlphaFoldDB" id="A0A9P7R4K4"/>
<evidence type="ECO:0000313" key="2">
    <source>
        <dbReference type="Proteomes" id="UP000699042"/>
    </source>
</evidence>
<protein>
    <submittedName>
        <fullName evidence="1">Uncharacterized protein</fullName>
    </submittedName>
</protein>
<evidence type="ECO:0000313" key="1">
    <source>
        <dbReference type="EMBL" id="KAG7050101.1"/>
    </source>
</evidence>
<dbReference type="EMBL" id="JAESDN010000005">
    <property type="protein sequence ID" value="KAG7050101.1"/>
    <property type="molecule type" value="Genomic_DNA"/>
</dbReference>
<dbReference type="Proteomes" id="UP000699042">
    <property type="component" value="Unassembled WGS sequence"/>
</dbReference>
<comment type="caution">
    <text evidence="1">The sequence shown here is derived from an EMBL/GenBank/DDBJ whole genome shotgun (WGS) entry which is preliminary data.</text>
</comment>
<reference evidence="1" key="1">
    <citation type="submission" date="2021-05" db="EMBL/GenBank/DDBJ databases">
        <title>Comparative genomics of three Colletotrichum scovillei strains and genetic complementation revealed genes involved fungal growth and virulence on chili pepper.</title>
        <authorList>
            <person name="Hsieh D.-K."/>
            <person name="Chuang S.-C."/>
            <person name="Chen C.-Y."/>
            <person name="Chao Y.-T."/>
            <person name="Lu M.-Y.J."/>
            <person name="Lee M.-H."/>
            <person name="Shih M.-C."/>
        </authorList>
    </citation>
    <scope>NUCLEOTIDE SEQUENCE</scope>
    <source>
        <strain evidence="1">Coll-153</strain>
    </source>
</reference>
<gene>
    <name evidence="1" type="ORF">JMJ77_012855</name>
</gene>